<evidence type="ECO:0000313" key="3">
    <source>
        <dbReference type="Proteomes" id="UP000307999"/>
    </source>
</evidence>
<evidence type="ECO:0000313" key="2">
    <source>
        <dbReference type="EMBL" id="TKB45329.1"/>
    </source>
</evidence>
<keyword evidence="1" id="KW-1133">Transmembrane helix</keyword>
<accession>A0A4U1B4U1</accession>
<comment type="caution">
    <text evidence="2">The sequence shown here is derived from an EMBL/GenBank/DDBJ whole genome shotgun (WGS) entry which is preliminary data.</text>
</comment>
<gene>
    <name evidence="2" type="ORF">E8M12_09005</name>
</gene>
<dbReference type="EMBL" id="SWDB01000021">
    <property type="protein sequence ID" value="TKB45329.1"/>
    <property type="molecule type" value="Genomic_DNA"/>
</dbReference>
<protein>
    <submittedName>
        <fullName evidence="2">Uncharacterized protein</fullName>
    </submittedName>
</protein>
<sequence>MKQTMNEQQLQQRVDELPSEIKPKRDLWQGIERAIELKAQQQQKPEAGNSKTRVINFQPLALAASVVLAVIVFFNYPDAQQPVPEQLTAVEMIEQQYLQEKQNMLVSFGKPDLTKLPNNIRQQFDEIQSARASLLEALEDDPQNPDLLNLLKWTQNQELSLLEQLYSPKWQTI</sequence>
<dbReference type="AlphaFoldDB" id="A0A4U1B4U1"/>
<dbReference type="Proteomes" id="UP000307999">
    <property type="component" value="Unassembled WGS sequence"/>
</dbReference>
<keyword evidence="1" id="KW-0472">Membrane</keyword>
<dbReference type="RefSeq" id="WP_136735816.1">
    <property type="nucleotide sequence ID" value="NZ_SWDB01000021.1"/>
</dbReference>
<keyword evidence="3" id="KW-1185">Reference proteome</keyword>
<organism evidence="2 3">
    <name type="scientific">Thalassotalea mangrovi</name>
    <dbReference type="NCBI Taxonomy" id="2572245"/>
    <lineage>
        <taxon>Bacteria</taxon>
        <taxon>Pseudomonadati</taxon>
        <taxon>Pseudomonadota</taxon>
        <taxon>Gammaproteobacteria</taxon>
        <taxon>Alteromonadales</taxon>
        <taxon>Colwelliaceae</taxon>
        <taxon>Thalassotalea</taxon>
    </lineage>
</organism>
<reference evidence="2 3" key="1">
    <citation type="submission" date="2019-04" db="EMBL/GenBank/DDBJ databases">
        <title>Thalassotalea guangxiensis sp. nov., isolated from sediment of the coastal wetland.</title>
        <authorList>
            <person name="Zheng S."/>
            <person name="Zhang D."/>
        </authorList>
    </citation>
    <scope>NUCLEOTIDE SEQUENCE [LARGE SCALE GENOMIC DNA]</scope>
    <source>
        <strain evidence="2 3">ZS-4</strain>
    </source>
</reference>
<keyword evidence="1" id="KW-0812">Transmembrane</keyword>
<feature type="transmembrane region" description="Helical" evidence="1">
    <location>
        <begin position="54"/>
        <end position="76"/>
    </location>
</feature>
<evidence type="ECO:0000256" key="1">
    <source>
        <dbReference type="SAM" id="Phobius"/>
    </source>
</evidence>
<dbReference type="OrthoDB" id="6227277at2"/>
<name>A0A4U1B4U1_9GAMM</name>
<proteinExistence type="predicted"/>